<dbReference type="InterPro" id="IPR036873">
    <property type="entry name" value="Rhodanese-like_dom_sf"/>
</dbReference>
<dbReference type="EMBL" id="JANUGX010000038">
    <property type="protein sequence ID" value="MCS0592208.1"/>
    <property type="molecule type" value="Genomic_DNA"/>
</dbReference>
<dbReference type="Proteomes" id="UP001205560">
    <property type="component" value="Unassembled WGS sequence"/>
</dbReference>
<dbReference type="InterPro" id="IPR044240">
    <property type="entry name" value="STR4-like"/>
</dbReference>
<sequence>MSSTDEILNKARERAPGQPYAGAVTPQEAFALLQSDPRVKLVDVRTNAERDWIGRPAIPEAQHGAVQWSLYPGGAPNPDFATQLQQTADKEDVVLFLCRSGVRSRHAARVATELGYTDAFDILEGFEGDRDGEGHRKTVGGWCKAGLPWIGA</sequence>
<accession>A0ABT2ADB1</accession>
<proteinExistence type="predicted"/>
<dbReference type="InterPro" id="IPR001763">
    <property type="entry name" value="Rhodanese-like_dom"/>
</dbReference>
<feature type="region of interest" description="Disordered" evidence="1">
    <location>
        <begin position="1"/>
        <end position="21"/>
    </location>
</feature>
<dbReference type="PANTHER" id="PTHR47377">
    <property type="entry name" value="RHODANESE-LIKE DOMAIN-CONTAINING PROTEIN 4, CHLOROPLASTIC"/>
    <property type="match status" value="1"/>
</dbReference>
<dbReference type="RefSeq" id="WP_258847977.1">
    <property type="nucleotide sequence ID" value="NZ_JANUGX010000038.1"/>
</dbReference>
<comment type="caution">
    <text evidence="3">The sequence shown here is derived from an EMBL/GenBank/DDBJ whole genome shotgun (WGS) entry which is preliminary data.</text>
</comment>
<dbReference type="PANTHER" id="PTHR47377:SF1">
    <property type="entry name" value="RHODANESE-LIKE DOMAIN-CONTAINING PROTEIN 4, CHLOROPLASTIC"/>
    <property type="match status" value="1"/>
</dbReference>
<evidence type="ECO:0000313" key="3">
    <source>
        <dbReference type="EMBL" id="MCS0592208.1"/>
    </source>
</evidence>
<feature type="domain" description="Rhodanese" evidence="2">
    <location>
        <begin position="35"/>
        <end position="138"/>
    </location>
</feature>
<evidence type="ECO:0000259" key="2">
    <source>
        <dbReference type="PROSITE" id="PS50206"/>
    </source>
</evidence>
<dbReference type="SMART" id="SM00450">
    <property type="entry name" value="RHOD"/>
    <property type="match status" value="1"/>
</dbReference>
<dbReference type="Gene3D" id="3.40.250.10">
    <property type="entry name" value="Rhodanese-like domain"/>
    <property type="match status" value="1"/>
</dbReference>
<name>A0ABT2ADB1_9BURK</name>
<dbReference type="Pfam" id="PF00581">
    <property type="entry name" value="Rhodanese"/>
    <property type="match status" value="1"/>
</dbReference>
<evidence type="ECO:0000256" key="1">
    <source>
        <dbReference type="SAM" id="MobiDB-lite"/>
    </source>
</evidence>
<gene>
    <name evidence="3" type="ORF">NX782_23765</name>
</gene>
<dbReference type="PROSITE" id="PS50206">
    <property type="entry name" value="RHODANESE_3"/>
    <property type="match status" value="1"/>
</dbReference>
<evidence type="ECO:0000313" key="4">
    <source>
        <dbReference type="Proteomes" id="UP001205560"/>
    </source>
</evidence>
<protein>
    <submittedName>
        <fullName evidence="3">Rhodanese-like domain-containing protein</fullName>
    </submittedName>
</protein>
<organism evidence="3 4">
    <name type="scientific">Massilia norwichensis</name>
    <dbReference type="NCBI Taxonomy" id="1442366"/>
    <lineage>
        <taxon>Bacteria</taxon>
        <taxon>Pseudomonadati</taxon>
        <taxon>Pseudomonadota</taxon>
        <taxon>Betaproteobacteria</taxon>
        <taxon>Burkholderiales</taxon>
        <taxon>Oxalobacteraceae</taxon>
        <taxon>Telluria group</taxon>
        <taxon>Massilia</taxon>
    </lineage>
</organism>
<reference evidence="3 4" key="1">
    <citation type="submission" date="2022-08" db="EMBL/GenBank/DDBJ databases">
        <title>Reclassification of Massilia species as members of the genera Telluria, Duganella, Pseudoduganella, Mokoshia gen. nov. and Zemynaea gen. nov. using orthogonal and non-orthogonal genome-based approaches.</title>
        <authorList>
            <person name="Bowman J.P."/>
        </authorList>
    </citation>
    <scope>NUCLEOTIDE SEQUENCE [LARGE SCALE GENOMIC DNA]</scope>
    <source>
        <strain evidence="3 4">LMG 28164</strain>
    </source>
</reference>
<keyword evidence="4" id="KW-1185">Reference proteome</keyword>
<dbReference type="SUPFAM" id="SSF52821">
    <property type="entry name" value="Rhodanese/Cell cycle control phosphatase"/>
    <property type="match status" value="1"/>
</dbReference>
<dbReference type="CDD" id="cd01522">
    <property type="entry name" value="RHOD_1"/>
    <property type="match status" value="1"/>
</dbReference>